<protein>
    <submittedName>
        <fullName evidence="2">Membrane bound FAD containing D-sorbitol dehydrogenase</fullName>
    </submittedName>
</protein>
<dbReference type="EMBL" id="FNKP01000003">
    <property type="protein sequence ID" value="SDR48906.1"/>
    <property type="molecule type" value="Genomic_DNA"/>
</dbReference>
<reference evidence="3" key="1">
    <citation type="submission" date="2016-10" db="EMBL/GenBank/DDBJ databases">
        <authorList>
            <person name="Varghese N."/>
        </authorList>
    </citation>
    <scope>NUCLEOTIDE SEQUENCE [LARGE SCALE GENOMIC DNA]</scope>
    <source>
        <strain evidence="3">GAS106B</strain>
    </source>
</reference>
<evidence type="ECO:0000256" key="1">
    <source>
        <dbReference type="SAM" id="MobiDB-lite"/>
    </source>
</evidence>
<feature type="region of interest" description="Disordered" evidence="1">
    <location>
        <begin position="1"/>
        <end position="21"/>
    </location>
</feature>
<dbReference type="AlphaFoldDB" id="A0A1H1JFW8"/>
<accession>A0A1H1JFW8</accession>
<dbReference type="OrthoDB" id="8722893at2"/>
<sequence>MPTSKTASTPQHRASVKRDAAAHCPSRRTFLAVAAGTAIAALASTPMSWLPRAQAAEGASGTTSAAFLRVSMFVTGQSDLDHETGDRFFAALSRRDASFATKIDALLAHVDQAKFSNMDAFLAATPADATLLATATSVVSAWYLGIVGDAADAELITYADALMYRPTRGILAVPTYGPGPLAWGAKPQSS</sequence>
<evidence type="ECO:0000313" key="3">
    <source>
        <dbReference type="Proteomes" id="UP000183487"/>
    </source>
</evidence>
<keyword evidence="3" id="KW-1185">Reference proteome</keyword>
<evidence type="ECO:0000313" key="2">
    <source>
        <dbReference type="EMBL" id="SDR48906.1"/>
    </source>
</evidence>
<name>A0A1H1JFW8_9BURK</name>
<dbReference type="Pfam" id="PF12318">
    <property type="entry name" value="FAD-SLDH"/>
    <property type="match status" value="1"/>
</dbReference>
<dbReference type="PROSITE" id="PS51318">
    <property type="entry name" value="TAT"/>
    <property type="match status" value="1"/>
</dbReference>
<dbReference type="RefSeq" id="WP_083380171.1">
    <property type="nucleotide sequence ID" value="NZ_FNKP01000003.1"/>
</dbReference>
<dbReference type="Proteomes" id="UP000183487">
    <property type="component" value="Unassembled WGS sequence"/>
</dbReference>
<dbReference type="InterPro" id="IPR024651">
    <property type="entry name" value="FAD-SLDH_ssu"/>
</dbReference>
<proteinExistence type="predicted"/>
<organism evidence="2 3">
    <name type="scientific">Paraburkholderia fungorum</name>
    <dbReference type="NCBI Taxonomy" id="134537"/>
    <lineage>
        <taxon>Bacteria</taxon>
        <taxon>Pseudomonadati</taxon>
        <taxon>Pseudomonadota</taxon>
        <taxon>Betaproteobacteria</taxon>
        <taxon>Burkholderiales</taxon>
        <taxon>Burkholderiaceae</taxon>
        <taxon>Paraburkholderia</taxon>
    </lineage>
</organism>
<feature type="compositionally biased region" description="Polar residues" evidence="1">
    <location>
        <begin position="1"/>
        <end position="12"/>
    </location>
</feature>
<gene>
    <name evidence="2" type="ORF">SAMN05443245_6299</name>
</gene>
<dbReference type="InterPro" id="IPR006311">
    <property type="entry name" value="TAT_signal"/>
</dbReference>